<accession>A0AAD4R6V5</accession>
<gene>
    <name evidence="4" type="ORF">DdX_08801</name>
</gene>
<dbReference type="PANTHER" id="PTHR21513">
    <property type="entry name" value="MAJOR SPERM PROTEIN"/>
    <property type="match status" value="1"/>
</dbReference>
<name>A0AAD4R6V5_9BILA</name>
<dbReference type="AlphaFoldDB" id="A0AAD4R6V5"/>
<dbReference type="InterPro" id="IPR013783">
    <property type="entry name" value="Ig-like_fold"/>
</dbReference>
<evidence type="ECO:0000313" key="5">
    <source>
        <dbReference type="Proteomes" id="UP001201812"/>
    </source>
</evidence>
<dbReference type="Pfam" id="PF00635">
    <property type="entry name" value="Motile_Sperm"/>
    <property type="match status" value="1"/>
</dbReference>
<dbReference type="SUPFAM" id="SSF49354">
    <property type="entry name" value="PapD-like"/>
    <property type="match status" value="1"/>
</dbReference>
<reference evidence="4" key="1">
    <citation type="submission" date="2022-01" db="EMBL/GenBank/DDBJ databases">
        <title>Genome Sequence Resource for Two Populations of Ditylenchus destructor, the Migratory Endoparasitic Phytonematode.</title>
        <authorList>
            <person name="Zhang H."/>
            <person name="Lin R."/>
            <person name="Xie B."/>
        </authorList>
    </citation>
    <scope>NUCLEOTIDE SEQUENCE</scope>
    <source>
        <strain evidence="4">BazhouSP</strain>
    </source>
</reference>
<feature type="compositionally biased region" description="Low complexity" evidence="2">
    <location>
        <begin position="198"/>
        <end position="219"/>
    </location>
</feature>
<dbReference type="PROSITE" id="PS50202">
    <property type="entry name" value="MSP"/>
    <property type="match status" value="1"/>
</dbReference>
<feature type="region of interest" description="Disordered" evidence="2">
    <location>
        <begin position="162"/>
        <end position="219"/>
    </location>
</feature>
<dbReference type="PANTHER" id="PTHR21513:SF19">
    <property type="entry name" value="MAJOR SPERM PROTEIN"/>
    <property type="match status" value="1"/>
</dbReference>
<dbReference type="InterPro" id="IPR008962">
    <property type="entry name" value="PapD-like_sf"/>
</dbReference>
<feature type="domain" description="MSP" evidence="3">
    <location>
        <begin position="66"/>
        <end position="186"/>
    </location>
</feature>
<feature type="compositionally biased region" description="Low complexity" evidence="2">
    <location>
        <begin position="36"/>
        <end position="57"/>
    </location>
</feature>
<protein>
    <recommendedName>
        <fullName evidence="1">Major sperm protein</fullName>
    </recommendedName>
</protein>
<dbReference type="EMBL" id="JAKKPZ010000014">
    <property type="protein sequence ID" value="KAI1713918.1"/>
    <property type="molecule type" value="Genomic_DNA"/>
</dbReference>
<evidence type="ECO:0000259" key="3">
    <source>
        <dbReference type="PROSITE" id="PS50202"/>
    </source>
</evidence>
<dbReference type="Proteomes" id="UP001201812">
    <property type="component" value="Unassembled WGS sequence"/>
</dbReference>
<evidence type="ECO:0000313" key="4">
    <source>
        <dbReference type="EMBL" id="KAI1713918.1"/>
    </source>
</evidence>
<keyword evidence="1" id="KW-0206">Cytoskeleton</keyword>
<dbReference type="InterPro" id="IPR000535">
    <property type="entry name" value="MSP_dom"/>
</dbReference>
<comment type="function">
    <text evidence="1">Central component in molecular interactions underlying sperm crawling. Forms an extensive filament system that extends from sperm villipoda, along the leading edge of the pseudopod.</text>
</comment>
<organism evidence="4 5">
    <name type="scientific">Ditylenchus destructor</name>
    <dbReference type="NCBI Taxonomy" id="166010"/>
    <lineage>
        <taxon>Eukaryota</taxon>
        <taxon>Metazoa</taxon>
        <taxon>Ecdysozoa</taxon>
        <taxon>Nematoda</taxon>
        <taxon>Chromadorea</taxon>
        <taxon>Rhabditida</taxon>
        <taxon>Tylenchina</taxon>
        <taxon>Tylenchomorpha</taxon>
        <taxon>Sphaerularioidea</taxon>
        <taxon>Anguinidae</taxon>
        <taxon>Anguininae</taxon>
        <taxon>Ditylenchus</taxon>
    </lineage>
</organism>
<comment type="caution">
    <text evidence="4">The sequence shown here is derived from an EMBL/GenBank/DDBJ whole genome shotgun (WGS) entry which is preliminary data.</text>
</comment>
<evidence type="ECO:0000256" key="2">
    <source>
        <dbReference type="SAM" id="MobiDB-lite"/>
    </source>
</evidence>
<keyword evidence="5" id="KW-1185">Reference proteome</keyword>
<feature type="region of interest" description="Disordered" evidence="2">
    <location>
        <begin position="36"/>
        <end position="62"/>
    </location>
</feature>
<proteinExistence type="predicted"/>
<sequence length="219" mass="23402">MHLSFFAIIDYQASTSIDGISETTLMADNVSANATPAAAASGAPNGAPTAAPNASPAQRPTEPAFQLQIEPSDFITFKSDNLTSAPVDLDVEIKNTTAVRQVYKVKCTSNEIFRVRPPVAYLKPDEAFKVKFSLVSKEVPDAKKHFFAVYHISAPDVNDQKTAKQQWTKDTQPEGVKRLPVRLLKSDGSPWPAPTTPAPTTAAAASPAQAPTAAAPEKK</sequence>
<evidence type="ECO:0000256" key="1">
    <source>
        <dbReference type="RuleBase" id="RU003425"/>
    </source>
</evidence>
<dbReference type="Gene3D" id="2.60.40.10">
    <property type="entry name" value="Immunoglobulins"/>
    <property type="match status" value="1"/>
</dbReference>
<keyword evidence="1" id="KW-0963">Cytoplasm</keyword>